<reference evidence="2 3" key="2">
    <citation type="submission" date="2019-01" db="EMBL/GenBank/DDBJ databases">
        <title>The decoding of complex shrimp genome reveals the adaptation for benthos swimmer, frequently molting mechanism and breeding impact on genome.</title>
        <authorList>
            <person name="Sun Y."/>
            <person name="Gao Y."/>
            <person name="Yu Y."/>
        </authorList>
    </citation>
    <scope>NUCLEOTIDE SEQUENCE [LARGE SCALE GENOMIC DNA]</scope>
    <source>
        <tissue evidence="2">Muscle</tissue>
    </source>
</reference>
<protein>
    <submittedName>
        <fullName evidence="2">Uncharacterized protein</fullName>
    </submittedName>
</protein>
<feature type="compositionally biased region" description="Low complexity" evidence="1">
    <location>
        <begin position="409"/>
        <end position="424"/>
    </location>
</feature>
<keyword evidence="3" id="KW-1185">Reference proteome</keyword>
<feature type="region of interest" description="Disordered" evidence="1">
    <location>
        <begin position="303"/>
        <end position="434"/>
    </location>
</feature>
<proteinExistence type="predicted"/>
<organism evidence="2 3">
    <name type="scientific">Penaeus vannamei</name>
    <name type="common">Whiteleg shrimp</name>
    <name type="synonym">Litopenaeus vannamei</name>
    <dbReference type="NCBI Taxonomy" id="6689"/>
    <lineage>
        <taxon>Eukaryota</taxon>
        <taxon>Metazoa</taxon>
        <taxon>Ecdysozoa</taxon>
        <taxon>Arthropoda</taxon>
        <taxon>Crustacea</taxon>
        <taxon>Multicrustacea</taxon>
        <taxon>Malacostraca</taxon>
        <taxon>Eumalacostraca</taxon>
        <taxon>Eucarida</taxon>
        <taxon>Decapoda</taxon>
        <taxon>Dendrobranchiata</taxon>
        <taxon>Penaeoidea</taxon>
        <taxon>Penaeidae</taxon>
        <taxon>Penaeus</taxon>
    </lineage>
</organism>
<feature type="compositionally biased region" description="Pro residues" evidence="1">
    <location>
        <begin position="358"/>
        <end position="380"/>
    </location>
</feature>
<sequence length="448" mass="48069">MSFFLLSSPSSSLYHSFPLSPPSPHFTSLHFHLPPPFPFSSSSSFSLHHPPPLICLPSPPLLPPPFTFPFSSYPLPYPFLSSSHPSSFLHVPPSNPLISSSSSPLTLISSLTSPPSPFPLHLTLLLLHPFAPFLSTFPHPSSLPPPILPCFSSPLSLAPSTPPPSPPPPPSSLPFLSFLPLHPLPSPSLPPPPPAPFLSFLPLATPPLPLVPPHRPSYLASPSSLSLRPLSLISSPPSLPLPLPSPRPFLSFPPLHPLPPPPSPPLNLPSLPPPPLSLFLPFSPPLPPFPSFPFPPLPLAPPHRPSYLASPSGSQDHRSHLSTRQRRLTQETFCSSPAVAQPRNECQCQGGVTDAAYPRPPPHHPPFAPPPTNPFPPPHLPMVFPADLPLAKHPQRPASDGEIEGQFVPPTSTISSPSTGISSSHTFIPPPHRPLAAKVRKDRCEFLV</sequence>
<accession>A0A3R7M4D5</accession>
<dbReference type="AlphaFoldDB" id="A0A3R7M4D5"/>
<dbReference type="EMBL" id="QCYY01002278">
    <property type="protein sequence ID" value="ROT71574.1"/>
    <property type="molecule type" value="Genomic_DNA"/>
</dbReference>
<dbReference type="Proteomes" id="UP000283509">
    <property type="component" value="Unassembled WGS sequence"/>
</dbReference>
<reference evidence="2 3" key="1">
    <citation type="submission" date="2018-04" db="EMBL/GenBank/DDBJ databases">
        <authorList>
            <person name="Zhang X."/>
            <person name="Yuan J."/>
            <person name="Li F."/>
            <person name="Xiang J."/>
        </authorList>
    </citation>
    <scope>NUCLEOTIDE SEQUENCE [LARGE SCALE GENOMIC DNA]</scope>
    <source>
        <tissue evidence="2">Muscle</tissue>
    </source>
</reference>
<name>A0A3R7M4D5_PENVA</name>
<evidence type="ECO:0000256" key="1">
    <source>
        <dbReference type="SAM" id="MobiDB-lite"/>
    </source>
</evidence>
<evidence type="ECO:0000313" key="3">
    <source>
        <dbReference type="Proteomes" id="UP000283509"/>
    </source>
</evidence>
<gene>
    <name evidence="2" type="ORF">C7M84_010090</name>
</gene>
<comment type="caution">
    <text evidence="2">The sequence shown here is derived from an EMBL/GenBank/DDBJ whole genome shotgun (WGS) entry which is preliminary data.</text>
</comment>
<evidence type="ECO:0000313" key="2">
    <source>
        <dbReference type="EMBL" id="ROT71574.1"/>
    </source>
</evidence>